<dbReference type="Pfam" id="PF14016">
    <property type="entry name" value="DUF4232"/>
    <property type="match status" value="1"/>
</dbReference>
<protein>
    <submittedName>
        <fullName evidence="3">DUF4232 domain-containing protein</fullName>
    </submittedName>
</protein>
<feature type="compositionally biased region" description="Polar residues" evidence="1">
    <location>
        <begin position="132"/>
        <end position="151"/>
    </location>
</feature>
<proteinExistence type="predicted"/>
<feature type="compositionally biased region" description="Gly residues" evidence="1">
    <location>
        <begin position="112"/>
        <end position="130"/>
    </location>
</feature>
<feature type="region of interest" description="Disordered" evidence="1">
    <location>
        <begin position="174"/>
        <end position="265"/>
    </location>
</feature>
<evidence type="ECO:0000256" key="1">
    <source>
        <dbReference type="SAM" id="MobiDB-lite"/>
    </source>
</evidence>
<organism evidence="3 4">
    <name type="scientific">Streptomyces iconiensis</name>
    <dbReference type="NCBI Taxonomy" id="1384038"/>
    <lineage>
        <taxon>Bacteria</taxon>
        <taxon>Bacillati</taxon>
        <taxon>Actinomycetota</taxon>
        <taxon>Actinomycetes</taxon>
        <taxon>Kitasatosporales</taxon>
        <taxon>Streptomycetaceae</taxon>
        <taxon>Streptomyces</taxon>
    </lineage>
</organism>
<dbReference type="Proteomes" id="UP001214441">
    <property type="component" value="Unassembled WGS sequence"/>
</dbReference>
<evidence type="ECO:0000313" key="4">
    <source>
        <dbReference type="Proteomes" id="UP001214441"/>
    </source>
</evidence>
<gene>
    <name evidence="3" type="ORF">NMN56_005925</name>
</gene>
<comment type="caution">
    <text evidence="3">The sequence shown here is derived from an EMBL/GenBank/DDBJ whole genome shotgun (WGS) entry which is preliminary data.</text>
</comment>
<accession>A0ABT6ZRL9</accession>
<evidence type="ECO:0000313" key="3">
    <source>
        <dbReference type="EMBL" id="MDJ1131502.1"/>
    </source>
</evidence>
<feature type="compositionally biased region" description="Polar residues" evidence="1">
    <location>
        <begin position="222"/>
        <end position="256"/>
    </location>
</feature>
<feature type="region of interest" description="Disordered" evidence="1">
    <location>
        <begin position="1"/>
        <end position="29"/>
    </location>
</feature>
<evidence type="ECO:0000259" key="2">
    <source>
        <dbReference type="Pfam" id="PF14016"/>
    </source>
</evidence>
<feature type="region of interest" description="Disordered" evidence="1">
    <location>
        <begin position="46"/>
        <end position="151"/>
    </location>
</feature>
<name>A0ABT6ZRL9_9ACTN</name>
<dbReference type="InterPro" id="IPR025326">
    <property type="entry name" value="DUF4232"/>
</dbReference>
<keyword evidence="4" id="KW-1185">Reference proteome</keyword>
<dbReference type="EMBL" id="JANCPR020000005">
    <property type="protein sequence ID" value="MDJ1131502.1"/>
    <property type="molecule type" value="Genomic_DNA"/>
</dbReference>
<feature type="domain" description="DUF4232" evidence="2">
    <location>
        <begin position="139"/>
        <end position="261"/>
    </location>
</feature>
<dbReference type="RefSeq" id="WP_274042680.1">
    <property type="nucleotide sequence ID" value="NZ_JANCPR020000005.1"/>
</dbReference>
<sequence>MREQQRYAAPGTGRSDEPVHTRRRVGSGTRLAAVVAVGLAAAMLSGCGKEGAEDPSAPKKVAGEAAPAPGDSPGDKAKKGSDSPSSSSRERDGKAKDDKAPPASSGDKEQGSSGGSSGASGSSGGAGGSDPGTPNSGSCKTSELGFSTSNGMAEGSLLVNLKNTGSATCTLKGYPGADLRGEGGSLNAERRSDTTPLVSLTPGESTRFTLNYPPNDSGGSGVTMTSLVVTPPNETQSQTLPVSVNLPVSDSTTSGITVGPVGTGK</sequence>
<feature type="compositionally biased region" description="Basic and acidic residues" evidence="1">
    <location>
        <begin position="88"/>
        <end position="110"/>
    </location>
</feature>
<reference evidence="3 4" key="1">
    <citation type="submission" date="2023-05" db="EMBL/GenBank/DDBJ databases">
        <title>Streptantibioticus silvisoli sp. nov., acidotolerant actinomycetes 1 from pine litter.</title>
        <authorList>
            <person name="Swiecimska M."/>
            <person name="Golinska P."/>
            <person name="Sangal V."/>
            <person name="Wachnowicz B."/>
            <person name="Goodfellow M."/>
        </authorList>
    </citation>
    <scope>NUCLEOTIDE SEQUENCE [LARGE SCALE GENOMIC DNA]</scope>
    <source>
        <strain evidence="3 4">DSM 42109</strain>
    </source>
</reference>
<feature type="compositionally biased region" description="Polar residues" evidence="1">
    <location>
        <begin position="194"/>
        <end position="214"/>
    </location>
</feature>